<dbReference type="PANTHER" id="PTHR12934">
    <property type="entry name" value="50S RIBOSOMAL PROTEIN L15"/>
    <property type="match status" value="1"/>
</dbReference>
<evidence type="ECO:0000313" key="7">
    <source>
        <dbReference type="EMBL" id="OIO29723.1"/>
    </source>
</evidence>
<feature type="region of interest" description="Disordered" evidence="5">
    <location>
        <begin position="1"/>
        <end position="45"/>
    </location>
</feature>
<dbReference type="InterPro" id="IPR036227">
    <property type="entry name" value="Ribosomal_uL15/eL18_sf"/>
</dbReference>
<evidence type="ECO:0000256" key="4">
    <source>
        <dbReference type="HAMAP-Rule" id="MF_01341"/>
    </source>
</evidence>
<comment type="caution">
    <text evidence="7">The sequence shown here is derived from an EMBL/GenBank/DDBJ whole genome shotgun (WGS) entry which is preliminary data.</text>
</comment>
<evidence type="ECO:0000256" key="3">
    <source>
        <dbReference type="ARBA" id="ARBA00023274"/>
    </source>
</evidence>
<dbReference type="Pfam" id="PF00828">
    <property type="entry name" value="Ribosomal_L27A"/>
    <property type="match status" value="1"/>
</dbReference>
<dbReference type="GO" id="GO:0003735">
    <property type="term" value="F:structural constituent of ribosome"/>
    <property type="evidence" value="ECO:0007669"/>
    <property type="project" value="InterPro"/>
</dbReference>
<name>A0A1J4V187_9BACT</name>
<organism evidence="7 8">
    <name type="scientific">Candidatus Nomurabacteria bacterium CG1_02_31_12</name>
    <dbReference type="NCBI Taxonomy" id="1805280"/>
    <lineage>
        <taxon>Bacteria</taxon>
        <taxon>Candidatus Nomuraibacteriota</taxon>
    </lineage>
</organism>
<dbReference type="InterPro" id="IPR021131">
    <property type="entry name" value="Ribosomal_uL15/eL18"/>
</dbReference>
<feature type="domain" description="Large ribosomal subunit protein uL15/eL18" evidence="6">
    <location>
        <begin position="72"/>
        <end position="143"/>
    </location>
</feature>
<evidence type="ECO:0000256" key="2">
    <source>
        <dbReference type="ARBA" id="ARBA00022980"/>
    </source>
</evidence>
<keyword evidence="4" id="KW-0699">rRNA-binding</keyword>
<dbReference type="InterPro" id="IPR030878">
    <property type="entry name" value="Ribosomal_uL15"/>
</dbReference>
<dbReference type="STRING" id="1805280.AUJ22_00845"/>
<reference evidence="7 8" key="1">
    <citation type="journal article" date="2016" name="Environ. Microbiol.">
        <title>Genomic resolution of a cold subsurface aquifer community provides metabolic insights for novel microbes adapted to high CO concentrations.</title>
        <authorList>
            <person name="Probst A.J."/>
            <person name="Castelle C.J."/>
            <person name="Singh A."/>
            <person name="Brown C.T."/>
            <person name="Anantharaman K."/>
            <person name="Sharon I."/>
            <person name="Hug L.A."/>
            <person name="Burstein D."/>
            <person name="Emerson J.B."/>
            <person name="Thomas B.C."/>
            <person name="Banfield J.F."/>
        </authorList>
    </citation>
    <scope>NUCLEOTIDE SEQUENCE [LARGE SCALE GENOMIC DNA]</scope>
    <source>
        <strain evidence="7">CG1_02_31_12</strain>
    </source>
</reference>
<dbReference type="PANTHER" id="PTHR12934:SF11">
    <property type="entry name" value="LARGE RIBOSOMAL SUBUNIT PROTEIN UL15M"/>
    <property type="match status" value="1"/>
</dbReference>
<dbReference type="SUPFAM" id="SSF52080">
    <property type="entry name" value="Ribosomal proteins L15p and L18e"/>
    <property type="match status" value="1"/>
</dbReference>
<accession>A0A1J4V187</accession>
<dbReference type="GO" id="GO:0006412">
    <property type="term" value="P:translation"/>
    <property type="evidence" value="ECO:0007669"/>
    <property type="project" value="UniProtKB-UniRule"/>
</dbReference>
<dbReference type="GO" id="GO:0015934">
    <property type="term" value="C:large ribosomal subunit"/>
    <property type="evidence" value="ECO:0007669"/>
    <property type="project" value="InterPro"/>
</dbReference>
<dbReference type="HAMAP" id="MF_01341">
    <property type="entry name" value="Ribosomal_uL15"/>
    <property type="match status" value="1"/>
</dbReference>
<protein>
    <recommendedName>
        <fullName evidence="4">Large ribosomal subunit protein uL15</fullName>
    </recommendedName>
</protein>
<evidence type="ECO:0000313" key="8">
    <source>
        <dbReference type="Proteomes" id="UP000185769"/>
    </source>
</evidence>
<evidence type="ECO:0000256" key="1">
    <source>
        <dbReference type="ARBA" id="ARBA00007320"/>
    </source>
</evidence>
<dbReference type="InterPro" id="IPR005749">
    <property type="entry name" value="Ribosomal_uL15_bac-type"/>
</dbReference>
<keyword evidence="4" id="KW-0694">RNA-binding</keyword>
<dbReference type="AlphaFoldDB" id="A0A1J4V187"/>
<dbReference type="Proteomes" id="UP000185769">
    <property type="component" value="Unassembled WGS sequence"/>
</dbReference>
<comment type="similarity">
    <text evidence="1 4">Belongs to the universal ribosomal protein uL15 family.</text>
</comment>
<keyword evidence="3 4" id="KW-0687">Ribonucleoprotein</keyword>
<feature type="compositionally biased region" description="Basic residues" evidence="5">
    <location>
        <begin position="1"/>
        <end position="14"/>
    </location>
</feature>
<dbReference type="EMBL" id="MNVM01000014">
    <property type="protein sequence ID" value="OIO29723.1"/>
    <property type="molecule type" value="Genomic_DNA"/>
</dbReference>
<evidence type="ECO:0000259" key="6">
    <source>
        <dbReference type="Pfam" id="PF00828"/>
    </source>
</evidence>
<proteinExistence type="inferred from homology"/>
<comment type="function">
    <text evidence="4">Binds to the 23S rRNA.</text>
</comment>
<dbReference type="GO" id="GO:0019843">
    <property type="term" value="F:rRNA binding"/>
    <property type="evidence" value="ECO:0007669"/>
    <property type="project" value="UniProtKB-UniRule"/>
</dbReference>
<comment type="subunit">
    <text evidence="4">Part of the 50S ribosomal subunit.</text>
</comment>
<gene>
    <name evidence="4" type="primary">rplO</name>
    <name evidence="7" type="ORF">AUJ22_00845</name>
</gene>
<sequence>MQIHNLKREHKNKKDRLVGRGGKHAKTSGRGGKGQTARAGNKRRPELRDIIKKLPKNRGYQFNSFTVKPTGVSLDAIIKAYPNGGEINPILLLESKIIKKVKGWIPKIKILNGKLDLAIKIKVSKCFISDSVKEKIIKAGGEIITDKKEDEKEKEVKEKVVKTKIKKEKKEEVKVKTKK</sequence>
<keyword evidence="2 4" id="KW-0689">Ribosomal protein</keyword>
<evidence type="ECO:0000256" key="5">
    <source>
        <dbReference type="SAM" id="MobiDB-lite"/>
    </source>
</evidence>
<dbReference type="Gene3D" id="3.100.10.10">
    <property type="match status" value="1"/>
</dbReference>